<dbReference type="RefSeq" id="WP_066174058.1">
    <property type="nucleotide sequence ID" value="NZ_LQZT01000001.1"/>
</dbReference>
<dbReference type="GO" id="GO:0030267">
    <property type="term" value="F:glyoxylate reductase (NADPH) activity"/>
    <property type="evidence" value="ECO:0007669"/>
    <property type="project" value="TreeGrafter"/>
</dbReference>
<reference evidence="7 8" key="1">
    <citation type="submission" date="2015-12" db="EMBL/GenBank/DDBJ databases">
        <authorList>
            <person name="Shamseldin A."/>
            <person name="Moawad H."/>
            <person name="Abd El-Rahim W.M."/>
            <person name="Sadowsky M.J."/>
        </authorList>
    </citation>
    <scope>NUCLEOTIDE SEQUENCE [LARGE SCALE GENOMIC DNA]</scope>
    <source>
        <strain evidence="7 8">JC234</strain>
    </source>
</reference>
<dbReference type="InterPro" id="IPR006140">
    <property type="entry name" value="D-isomer_DH_NAD-bd"/>
</dbReference>
<dbReference type="FunFam" id="3.40.50.720:FF:000213">
    <property type="entry name" value="Putative 2-hydroxyacid dehydrogenase"/>
    <property type="match status" value="1"/>
</dbReference>
<evidence type="ECO:0000259" key="6">
    <source>
        <dbReference type="Pfam" id="PF02826"/>
    </source>
</evidence>
<keyword evidence="8" id="KW-1185">Reference proteome</keyword>
<name>A0A1C1Z102_9HYPH</name>
<dbReference type="PROSITE" id="PS00065">
    <property type="entry name" value="D_2_HYDROXYACID_DH_1"/>
    <property type="match status" value="1"/>
</dbReference>
<feature type="domain" description="D-isomer specific 2-hydroxyacid dehydrogenase NAD-binding" evidence="6">
    <location>
        <begin position="108"/>
        <end position="282"/>
    </location>
</feature>
<dbReference type="PANTHER" id="PTHR10996">
    <property type="entry name" value="2-HYDROXYACID DEHYDROGENASE-RELATED"/>
    <property type="match status" value="1"/>
</dbReference>
<evidence type="ECO:0000256" key="4">
    <source>
        <dbReference type="RuleBase" id="RU003719"/>
    </source>
</evidence>
<dbReference type="InterPro" id="IPR029752">
    <property type="entry name" value="D-isomer_DH_CS1"/>
</dbReference>
<dbReference type="InterPro" id="IPR036291">
    <property type="entry name" value="NAD(P)-bd_dom_sf"/>
</dbReference>
<dbReference type="SUPFAM" id="SSF51735">
    <property type="entry name" value="NAD(P)-binding Rossmann-fold domains"/>
    <property type="match status" value="1"/>
</dbReference>
<dbReference type="InterPro" id="IPR050223">
    <property type="entry name" value="D-isomer_2-hydroxyacid_DH"/>
</dbReference>
<protein>
    <submittedName>
        <fullName evidence="7">Dehydrogenase</fullName>
    </submittedName>
</protein>
<dbReference type="Pfam" id="PF00389">
    <property type="entry name" value="2-Hacid_dh"/>
    <property type="match status" value="1"/>
</dbReference>
<keyword evidence="2 4" id="KW-0560">Oxidoreductase</keyword>
<accession>A0A1C1Z102</accession>
<evidence type="ECO:0000313" key="7">
    <source>
        <dbReference type="EMBL" id="OCW59405.1"/>
    </source>
</evidence>
<dbReference type="GO" id="GO:0051287">
    <property type="term" value="F:NAD binding"/>
    <property type="evidence" value="ECO:0007669"/>
    <property type="project" value="InterPro"/>
</dbReference>
<keyword evidence="3" id="KW-0520">NAD</keyword>
<feature type="domain" description="D-isomer specific 2-hydroxyacid dehydrogenase catalytic" evidence="5">
    <location>
        <begin position="14"/>
        <end position="313"/>
    </location>
</feature>
<dbReference type="Gene3D" id="3.40.50.720">
    <property type="entry name" value="NAD(P)-binding Rossmann-like Domain"/>
    <property type="match status" value="2"/>
</dbReference>
<evidence type="ECO:0000256" key="2">
    <source>
        <dbReference type="ARBA" id="ARBA00023002"/>
    </source>
</evidence>
<proteinExistence type="inferred from homology"/>
<gene>
    <name evidence="7" type="ORF">AWJ14_10265</name>
</gene>
<dbReference type="Pfam" id="PF02826">
    <property type="entry name" value="2-Hacid_dh_C"/>
    <property type="match status" value="1"/>
</dbReference>
<dbReference type="AlphaFoldDB" id="A0A1C1Z102"/>
<evidence type="ECO:0000256" key="1">
    <source>
        <dbReference type="ARBA" id="ARBA00022857"/>
    </source>
</evidence>
<dbReference type="EMBL" id="LQZT01000001">
    <property type="protein sequence ID" value="OCW59405.1"/>
    <property type="molecule type" value="Genomic_DNA"/>
</dbReference>
<dbReference type="OrthoDB" id="9793626at2"/>
<comment type="similarity">
    <text evidence="4">Belongs to the D-isomer specific 2-hydroxyacid dehydrogenase family.</text>
</comment>
<dbReference type="GO" id="GO:0005829">
    <property type="term" value="C:cytosol"/>
    <property type="evidence" value="ECO:0007669"/>
    <property type="project" value="TreeGrafter"/>
</dbReference>
<evidence type="ECO:0000259" key="5">
    <source>
        <dbReference type="Pfam" id="PF00389"/>
    </source>
</evidence>
<evidence type="ECO:0000313" key="8">
    <source>
        <dbReference type="Proteomes" id="UP000094795"/>
    </source>
</evidence>
<dbReference type="CDD" id="cd12156">
    <property type="entry name" value="HPPR"/>
    <property type="match status" value="1"/>
</dbReference>
<organism evidence="7 8">
    <name type="scientific">Hoeflea olei</name>
    <dbReference type="NCBI Taxonomy" id="1480615"/>
    <lineage>
        <taxon>Bacteria</taxon>
        <taxon>Pseudomonadati</taxon>
        <taxon>Pseudomonadota</taxon>
        <taxon>Alphaproteobacteria</taxon>
        <taxon>Hyphomicrobiales</taxon>
        <taxon>Rhizobiaceae</taxon>
        <taxon>Hoeflea</taxon>
    </lineage>
</organism>
<dbReference type="Proteomes" id="UP000094795">
    <property type="component" value="Unassembled WGS sequence"/>
</dbReference>
<evidence type="ECO:0000256" key="3">
    <source>
        <dbReference type="ARBA" id="ARBA00023027"/>
    </source>
</evidence>
<keyword evidence="1" id="KW-0521">NADP</keyword>
<sequence>MSNDKPVILIPGRINPRVRERVEAEFEAVSLETADTGLLDAATRDKVHGIASMTTIDAGFIDSFPNLEIIANFGVGYDAVDARHAAGRGVMVTNTPDVLSDEVADTTVGLLLNTLREFPKAEAYLRAGRWAAEGGYPLTRLTLRGRTIGIFGLGRIGLAIARRLEAFGLPIHYHTRNRRDDVGYTWHETLAGLARAVDTLIVVVPGGAATANAVNADILDALGTDGVLISVGRGSTIDELALIGALSEGRIAAAGLDVFADEPNVPQALIDLPNACLLPHVASASVSTRNAMADLVVDNLGAWFAGRPAITPVPECAHLDRKPG</sequence>
<dbReference type="STRING" id="1480615.AWJ14_10265"/>
<dbReference type="PANTHER" id="PTHR10996:SF178">
    <property type="entry name" value="2-HYDROXYACID DEHYDROGENASE YGL185C-RELATED"/>
    <property type="match status" value="1"/>
</dbReference>
<dbReference type="GO" id="GO:0016618">
    <property type="term" value="F:hydroxypyruvate reductase [NAD(P)H] activity"/>
    <property type="evidence" value="ECO:0007669"/>
    <property type="project" value="TreeGrafter"/>
</dbReference>
<dbReference type="InterPro" id="IPR006139">
    <property type="entry name" value="D-isomer_2_OHA_DH_cat_dom"/>
</dbReference>
<comment type="caution">
    <text evidence="7">The sequence shown here is derived from an EMBL/GenBank/DDBJ whole genome shotgun (WGS) entry which is preliminary data.</text>
</comment>
<dbReference type="SUPFAM" id="SSF52283">
    <property type="entry name" value="Formate/glycerate dehydrogenase catalytic domain-like"/>
    <property type="match status" value="1"/>
</dbReference>